<reference evidence="2" key="2">
    <citation type="submission" date="2020-06" db="EMBL/GenBank/DDBJ databases">
        <title>Helianthus annuus Genome sequencing and assembly Release 2.</title>
        <authorList>
            <person name="Gouzy J."/>
            <person name="Langlade N."/>
            <person name="Munos S."/>
        </authorList>
    </citation>
    <scope>NUCLEOTIDE SEQUENCE</scope>
    <source>
        <tissue evidence="2">Leaves</tissue>
    </source>
</reference>
<evidence type="ECO:0000313" key="2">
    <source>
        <dbReference type="EMBL" id="KAF5818560.1"/>
    </source>
</evidence>
<feature type="transmembrane region" description="Helical" evidence="1">
    <location>
        <begin position="27"/>
        <end position="50"/>
    </location>
</feature>
<reference evidence="2" key="1">
    <citation type="journal article" date="2017" name="Nature">
        <title>The sunflower genome provides insights into oil metabolism, flowering and Asterid evolution.</title>
        <authorList>
            <person name="Badouin H."/>
            <person name="Gouzy J."/>
            <person name="Grassa C.J."/>
            <person name="Murat F."/>
            <person name="Staton S.E."/>
            <person name="Cottret L."/>
            <person name="Lelandais-Briere C."/>
            <person name="Owens G.L."/>
            <person name="Carrere S."/>
            <person name="Mayjonade B."/>
            <person name="Legrand L."/>
            <person name="Gill N."/>
            <person name="Kane N.C."/>
            <person name="Bowers J.E."/>
            <person name="Hubner S."/>
            <person name="Bellec A."/>
            <person name="Berard A."/>
            <person name="Berges H."/>
            <person name="Blanchet N."/>
            <person name="Boniface M.C."/>
            <person name="Brunel D."/>
            <person name="Catrice O."/>
            <person name="Chaidir N."/>
            <person name="Claudel C."/>
            <person name="Donnadieu C."/>
            <person name="Faraut T."/>
            <person name="Fievet G."/>
            <person name="Helmstetter N."/>
            <person name="King M."/>
            <person name="Knapp S.J."/>
            <person name="Lai Z."/>
            <person name="Le Paslier M.C."/>
            <person name="Lippi Y."/>
            <person name="Lorenzon L."/>
            <person name="Mandel J.R."/>
            <person name="Marage G."/>
            <person name="Marchand G."/>
            <person name="Marquand E."/>
            <person name="Bret-Mestries E."/>
            <person name="Morien E."/>
            <person name="Nambeesan S."/>
            <person name="Nguyen T."/>
            <person name="Pegot-Espagnet P."/>
            <person name="Pouilly N."/>
            <person name="Raftis F."/>
            <person name="Sallet E."/>
            <person name="Schiex T."/>
            <person name="Thomas J."/>
            <person name="Vandecasteele C."/>
            <person name="Vares D."/>
            <person name="Vear F."/>
            <person name="Vautrin S."/>
            <person name="Crespi M."/>
            <person name="Mangin B."/>
            <person name="Burke J.M."/>
            <person name="Salse J."/>
            <person name="Munos S."/>
            <person name="Vincourt P."/>
            <person name="Rieseberg L.H."/>
            <person name="Langlade N.B."/>
        </authorList>
    </citation>
    <scope>NUCLEOTIDE SEQUENCE</scope>
    <source>
        <tissue evidence="2">Leaves</tissue>
    </source>
</reference>
<evidence type="ECO:0000313" key="3">
    <source>
        <dbReference type="Proteomes" id="UP000215914"/>
    </source>
</evidence>
<dbReference type="Proteomes" id="UP000215914">
    <property type="component" value="Unassembled WGS sequence"/>
</dbReference>
<sequence>MTSVLNSHSMAARNTILMYRRDTCSSIYVILVVRFIEAIFKIKIIVFGGLNR</sequence>
<dbReference type="EMBL" id="MNCJ02000317">
    <property type="protein sequence ID" value="KAF5818560.1"/>
    <property type="molecule type" value="Genomic_DNA"/>
</dbReference>
<organism evidence="2 3">
    <name type="scientific">Helianthus annuus</name>
    <name type="common">Common sunflower</name>
    <dbReference type="NCBI Taxonomy" id="4232"/>
    <lineage>
        <taxon>Eukaryota</taxon>
        <taxon>Viridiplantae</taxon>
        <taxon>Streptophyta</taxon>
        <taxon>Embryophyta</taxon>
        <taxon>Tracheophyta</taxon>
        <taxon>Spermatophyta</taxon>
        <taxon>Magnoliopsida</taxon>
        <taxon>eudicotyledons</taxon>
        <taxon>Gunneridae</taxon>
        <taxon>Pentapetalae</taxon>
        <taxon>asterids</taxon>
        <taxon>campanulids</taxon>
        <taxon>Asterales</taxon>
        <taxon>Asteraceae</taxon>
        <taxon>Asteroideae</taxon>
        <taxon>Heliantheae alliance</taxon>
        <taxon>Heliantheae</taxon>
        <taxon>Helianthus</taxon>
    </lineage>
</organism>
<keyword evidence="3" id="KW-1185">Reference proteome</keyword>
<comment type="caution">
    <text evidence="2">The sequence shown here is derived from an EMBL/GenBank/DDBJ whole genome shotgun (WGS) entry which is preliminary data.</text>
</comment>
<keyword evidence="1" id="KW-1133">Transmembrane helix</keyword>
<keyword evidence="1" id="KW-0472">Membrane</keyword>
<protein>
    <submittedName>
        <fullName evidence="2">Uncharacterized protein</fullName>
    </submittedName>
</protein>
<dbReference type="AlphaFoldDB" id="A0A9K3JQ59"/>
<proteinExistence type="predicted"/>
<name>A0A9K3JQ59_HELAN</name>
<gene>
    <name evidence="2" type="ORF">HanXRQr2_Chr02g0066751</name>
</gene>
<keyword evidence="1" id="KW-0812">Transmembrane</keyword>
<accession>A0A9K3JQ59</accession>
<dbReference type="Gramene" id="mRNA:HanXRQr2_Chr02g0066751">
    <property type="protein sequence ID" value="mRNA:HanXRQr2_Chr02g0066751"/>
    <property type="gene ID" value="HanXRQr2_Chr02g0066751"/>
</dbReference>
<evidence type="ECO:0000256" key="1">
    <source>
        <dbReference type="SAM" id="Phobius"/>
    </source>
</evidence>